<dbReference type="EMBL" id="KN819388">
    <property type="protein sequence ID" value="KIJ11055.1"/>
    <property type="molecule type" value="Genomic_DNA"/>
</dbReference>
<dbReference type="OrthoDB" id="2633096at2759"/>
<gene>
    <name evidence="1" type="ORF">PAXINDRAFT_157447</name>
</gene>
<reference evidence="1 2" key="1">
    <citation type="submission" date="2014-06" db="EMBL/GenBank/DDBJ databases">
        <authorList>
            <consortium name="DOE Joint Genome Institute"/>
            <person name="Kuo A."/>
            <person name="Kohler A."/>
            <person name="Nagy L.G."/>
            <person name="Floudas D."/>
            <person name="Copeland A."/>
            <person name="Barry K.W."/>
            <person name="Cichocki N."/>
            <person name="Veneault-Fourrey C."/>
            <person name="LaButti K."/>
            <person name="Lindquist E.A."/>
            <person name="Lipzen A."/>
            <person name="Lundell T."/>
            <person name="Morin E."/>
            <person name="Murat C."/>
            <person name="Sun H."/>
            <person name="Tunlid A."/>
            <person name="Henrissat B."/>
            <person name="Grigoriev I.V."/>
            <person name="Hibbett D.S."/>
            <person name="Martin F."/>
            <person name="Nordberg H.P."/>
            <person name="Cantor M.N."/>
            <person name="Hua S.X."/>
        </authorList>
    </citation>
    <scope>NUCLEOTIDE SEQUENCE [LARGE SCALE GENOMIC DNA]</scope>
    <source>
        <strain evidence="1 2">ATCC 200175</strain>
    </source>
</reference>
<reference evidence="2" key="2">
    <citation type="submission" date="2015-01" db="EMBL/GenBank/DDBJ databases">
        <title>Evolutionary Origins and Diversification of the Mycorrhizal Mutualists.</title>
        <authorList>
            <consortium name="DOE Joint Genome Institute"/>
            <consortium name="Mycorrhizal Genomics Consortium"/>
            <person name="Kohler A."/>
            <person name="Kuo A."/>
            <person name="Nagy L.G."/>
            <person name="Floudas D."/>
            <person name="Copeland A."/>
            <person name="Barry K.W."/>
            <person name="Cichocki N."/>
            <person name="Veneault-Fourrey C."/>
            <person name="LaButti K."/>
            <person name="Lindquist E.A."/>
            <person name="Lipzen A."/>
            <person name="Lundell T."/>
            <person name="Morin E."/>
            <person name="Murat C."/>
            <person name="Riley R."/>
            <person name="Ohm R."/>
            <person name="Sun H."/>
            <person name="Tunlid A."/>
            <person name="Henrissat B."/>
            <person name="Grigoriev I.V."/>
            <person name="Hibbett D.S."/>
            <person name="Martin F."/>
        </authorList>
    </citation>
    <scope>NUCLEOTIDE SEQUENCE [LARGE SCALE GENOMIC DNA]</scope>
    <source>
        <strain evidence="2">ATCC 200175</strain>
    </source>
</reference>
<protein>
    <submittedName>
        <fullName evidence="1">Uncharacterized protein</fullName>
    </submittedName>
</protein>
<sequence>MAGPSLCWQGYMADALWLEMENHYRLQHLRLWFHCLTAMQGHRLAPADAVFVQQSIKQGVRVNLFLVIDAEVKNTSVRTLSDFLIGGAILDSFKAGSLMAQNVVGLGNTWYDTSPKKRGGWRGLLLASRTNSWNEEQNLLDIQQEVASFSEVLALGTDVKQFLSKVIECVGIDRTGSLWDAFVQLTSNSASVLSANMVRVVFKEREATSVVECREISMHNPPSTLWGLRFPSCPTWGAISCGMTLVPGQKTAGRVAPRIVEESLWRAVLTDEGEEEGIPAGSRGTK</sequence>
<proteinExistence type="predicted"/>
<dbReference type="Proteomes" id="UP000053647">
    <property type="component" value="Unassembled WGS sequence"/>
</dbReference>
<organism evidence="1 2">
    <name type="scientific">Paxillus involutus ATCC 200175</name>
    <dbReference type="NCBI Taxonomy" id="664439"/>
    <lineage>
        <taxon>Eukaryota</taxon>
        <taxon>Fungi</taxon>
        <taxon>Dikarya</taxon>
        <taxon>Basidiomycota</taxon>
        <taxon>Agaricomycotina</taxon>
        <taxon>Agaricomycetes</taxon>
        <taxon>Agaricomycetidae</taxon>
        <taxon>Boletales</taxon>
        <taxon>Paxilineae</taxon>
        <taxon>Paxillaceae</taxon>
        <taxon>Paxillus</taxon>
    </lineage>
</organism>
<keyword evidence="2" id="KW-1185">Reference proteome</keyword>
<dbReference type="AlphaFoldDB" id="A0A0C9T5R4"/>
<name>A0A0C9T5R4_PAXIN</name>
<dbReference type="HOGENOM" id="CLU_973514_0_0_1"/>
<evidence type="ECO:0000313" key="1">
    <source>
        <dbReference type="EMBL" id="KIJ11055.1"/>
    </source>
</evidence>
<evidence type="ECO:0000313" key="2">
    <source>
        <dbReference type="Proteomes" id="UP000053647"/>
    </source>
</evidence>
<accession>A0A0C9T5R4</accession>